<feature type="transmembrane region" description="Helical" evidence="11">
    <location>
        <begin position="131"/>
        <end position="154"/>
    </location>
</feature>
<sequence length="1305" mass="144047">MQQDTYRSFHHNQDDYYDDYNDDYDDDELIDLKVEQVKAKKQGLKKVESSHADDKNVKSSKKKKNPSVMPHQLFRYASKLDLVAVLLATLGSIGIGVLQPVSIIIFGEFLAKFGSSMSNVDELLNNTIEMILIFVYIGTGIIVGGYCTHALWVLSGENQVKRIRQLYVHSILRQDMTWFDKAEEGSLTSRLATDTQMIQDGISEKLGLMIQLIAQVVAGFIIAFVKGWRLAVVILATVPIMVILGAAMGFQYTKFTQRAQDMYAHAGSIAEQVFSGIRTVYAFSLQDRFSKSYDRELDKACATGVRRGLFMGIQTAAFDFVLFCTYAISFWYGAKLVKEGTLTGDVVLIAFFAMLIGTMSLLSLPMNLAAVASACGAAYRIFEVIDRVPDIDPDSLDGIKDGKLRGKIEFSNVDFAYPTRYDIQVLKGFSAKVEPGQTIALVGSSGSGKSTTVQLLQRFYDVLGGDIFLDGKSIKSYNVQWLRRQIGVVSQEPVLFNMSVRKNLLMGATYTITDDEIVEACKKANCHSFISQLPQGYDTMIGQQGGMLSGGQKQRIAIARAILKNPPILLLDEATSALDTKSERNVQQALDVASENRTTLIIAHRLSTIRNADTIIVMKQGQVVEQGSHSDLVEKDGVYADLVRKQLIAMEQEEGQQDDNRDDDSTPVGSNVMDEKEQKRTTMTKRLSIVSSLEGVGLERRREIENEQRWETTKTPFYKVLMEMKPEWHLISLGVLGAALSGSAFPISGLLIALCITVMIDPTVGDIMPGPMEGANLYSFLFLIIAISVFAGITFQIGAFETAGERYTRRLRSRMFKAFMKQDVAFFDKEENNTGALTSMLALDAQNVNEIISKIVGDIAGVISTCISGFVITFVYSWILSLIIIGCVPFLVIGAAYQSKIDMSFEDDTKKASIQTGEVANEAIKTIRTVASLTKQDYFEKKYDKAGLRPHKLAQRKAYLGSIGFALNQGMTMYVYAVAFYASVRLMSIGKINLEQMMVTLMVTMITSFGIGRCSALVSGIAKAKYAALSAFELLERHPSIDPDLEGIEPTSVQGEVNCEKVAFRYPARPDVPIFSGDFDFTGLAGKTTALVGASGCGKSTIIALLERWYDSLEGSVRLDEQNIRNYSLSNLRSHMSLVGQEPVLFDLSIEENIRFGVPNSAKITKDDIIKACTAANIHRFVSSLPKGYDTRVGDKGSQLSGGQKQRIAIARALLRNPRVLLLDEATSALDSESEKLVQTAIDNVIQSGGRTTITIAHRLSTVQNADLICVIDQGRVVEQGTHWELLKLDGLYNTLVREQSLNIN</sequence>
<dbReference type="Pfam" id="PF00005">
    <property type="entry name" value="ABC_tran"/>
    <property type="match status" value="2"/>
</dbReference>
<feature type="domain" description="ABC transporter" evidence="12">
    <location>
        <begin position="1057"/>
        <end position="1299"/>
    </location>
</feature>
<proteinExistence type="inferred from homology"/>
<feature type="compositionally biased region" description="Basic and acidic residues" evidence="10">
    <location>
        <begin position="45"/>
        <end position="57"/>
    </location>
</feature>
<dbReference type="GO" id="GO:0005743">
    <property type="term" value="C:mitochondrial inner membrane"/>
    <property type="evidence" value="ECO:0007669"/>
    <property type="project" value="TreeGrafter"/>
</dbReference>
<dbReference type="EMBL" id="JAIXMP010000002">
    <property type="protein sequence ID" value="KAI9276723.1"/>
    <property type="molecule type" value="Genomic_DNA"/>
</dbReference>
<evidence type="ECO:0000256" key="11">
    <source>
        <dbReference type="SAM" id="Phobius"/>
    </source>
</evidence>
<feature type="region of interest" description="Disordered" evidence="10">
    <location>
        <begin position="43"/>
        <end position="66"/>
    </location>
</feature>
<comment type="similarity">
    <text evidence="2">Belongs to the ABC transporter superfamily. ABCB family. Multidrug resistance exporter (TC 3.A.1.201) subfamily.</text>
</comment>
<reference evidence="14" key="1">
    <citation type="journal article" date="2022" name="IScience">
        <title>Evolution of zygomycete secretomes and the origins of terrestrial fungal ecologies.</title>
        <authorList>
            <person name="Chang Y."/>
            <person name="Wang Y."/>
            <person name="Mondo S."/>
            <person name="Ahrendt S."/>
            <person name="Andreopoulos W."/>
            <person name="Barry K."/>
            <person name="Beard J."/>
            <person name="Benny G.L."/>
            <person name="Blankenship S."/>
            <person name="Bonito G."/>
            <person name="Cuomo C."/>
            <person name="Desiro A."/>
            <person name="Gervers K.A."/>
            <person name="Hundley H."/>
            <person name="Kuo A."/>
            <person name="LaButti K."/>
            <person name="Lang B.F."/>
            <person name="Lipzen A."/>
            <person name="O'Donnell K."/>
            <person name="Pangilinan J."/>
            <person name="Reynolds N."/>
            <person name="Sandor L."/>
            <person name="Smith M.E."/>
            <person name="Tsang A."/>
            <person name="Grigoriev I.V."/>
            <person name="Stajich J.E."/>
            <person name="Spatafora J.W."/>
        </authorList>
    </citation>
    <scope>NUCLEOTIDE SEQUENCE</scope>
    <source>
        <strain evidence="14">RSA 2281</strain>
    </source>
</reference>
<dbReference type="PROSITE" id="PS50893">
    <property type="entry name" value="ABC_TRANSPORTER_2"/>
    <property type="match status" value="2"/>
</dbReference>
<accession>A0AAD5PIG9</accession>
<keyword evidence="6" id="KW-0547">Nucleotide-binding</keyword>
<feature type="transmembrane region" description="Helical" evidence="11">
    <location>
        <begin position="346"/>
        <end position="364"/>
    </location>
</feature>
<dbReference type="CDD" id="cd03249">
    <property type="entry name" value="ABC_MTABC3_MDL1_MDL2"/>
    <property type="match status" value="2"/>
</dbReference>
<keyword evidence="8 11" id="KW-1133">Transmembrane helix</keyword>
<evidence type="ECO:0000256" key="10">
    <source>
        <dbReference type="SAM" id="MobiDB-lite"/>
    </source>
</evidence>
<organism evidence="14 15">
    <name type="scientific">Phascolomyces articulosus</name>
    <dbReference type="NCBI Taxonomy" id="60185"/>
    <lineage>
        <taxon>Eukaryota</taxon>
        <taxon>Fungi</taxon>
        <taxon>Fungi incertae sedis</taxon>
        <taxon>Mucoromycota</taxon>
        <taxon>Mucoromycotina</taxon>
        <taxon>Mucoromycetes</taxon>
        <taxon>Mucorales</taxon>
        <taxon>Lichtheimiaceae</taxon>
        <taxon>Phascolomyces</taxon>
    </lineage>
</organism>
<dbReference type="Gene3D" id="1.20.1560.10">
    <property type="entry name" value="ABC transporter type 1, transmembrane domain"/>
    <property type="match status" value="1"/>
</dbReference>
<feature type="transmembrane region" description="Helical" evidence="11">
    <location>
        <begin position="878"/>
        <end position="897"/>
    </location>
</feature>
<dbReference type="InterPro" id="IPR017871">
    <property type="entry name" value="ABC_transporter-like_CS"/>
</dbReference>
<dbReference type="Proteomes" id="UP001209540">
    <property type="component" value="Unassembled WGS sequence"/>
</dbReference>
<dbReference type="SUPFAM" id="SSF52540">
    <property type="entry name" value="P-loop containing nucleoside triphosphate hydrolases"/>
    <property type="match status" value="2"/>
</dbReference>
<evidence type="ECO:0000256" key="9">
    <source>
        <dbReference type="ARBA" id="ARBA00023136"/>
    </source>
</evidence>
<dbReference type="Gene3D" id="3.40.50.300">
    <property type="entry name" value="P-loop containing nucleotide triphosphate hydrolases"/>
    <property type="match status" value="2"/>
</dbReference>
<dbReference type="GO" id="GO:0090374">
    <property type="term" value="P:oligopeptide export from mitochondrion"/>
    <property type="evidence" value="ECO:0007669"/>
    <property type="project" value="TreeGrafter"/>
</dbReference>
<evidence type="ECO:0000256" key="7">
    <source>
        <dbReference type="ARBA" id="ARBA00022840"/>
    </source>
</evidence>
<evidence type="ECO:0000256" key="4">
    <source>
        <dbReference type="ARBA" id="ARBA00022692"/>
    </source>
</evidence>
<name>A0AAD5PIG9_9FUNG</name>
<feature type="region of interest" description="Disordered" evidence="10">
    <location>
        <begin position="651"/>
        <end position="681"/>
    </location>
</feature>
<feature type="transmembrane region" description="Helical" evidence="11">
    <location>
        <begin position="231"/>
        <end position="250"/>
    </location>
</feature>
<dbReference type="InterPro" id="IPR039421">
    <property type="entry name" value="Type_1_exporter"/>
</dbReference>
<dbReference type="SUPFAM" id="SSF90123">
    <property type="entry name" value="ABC transporter transmembrane region"/>
    <property type="match status" value="2"/>
</dbReference>
<keyword evidence="4 11" id="KW-0812">Transmembrane</keyword>
<keyword evidence="14" id="KW-0378">Hydrolase</keyword>
<keyword evidence="7" id="KW-0067">ATP-binding</keyword>
<keyword evidence="9 11" id="KW-0472">Membrane</keyword>
<feature type="transmembrane region" description="Helical" evidence="11">
    <location>
        <begin position="730"/>
        <end position="760"/>
    </location>
</feature>
<keyword evidence="15" id="KW-1185">Reference proteome</keyword>
<evidence type="ECO:0000259" key="13">
    <source>
        <dbReference type="PROSITE" id="PS50929"/>
    </source>
</evidence>
<evidence type="ECO:0000256" key="3">
    <source>
        <dbReference type="ARBA" id="ARBA00022448"/>
    </source>
</evidence>
<keyword evidence="3" id="KW-0813">Transport</keyword>
<dbReference type="GO" id="GO:0016887">
    <property type="term" value="F:ATP hydrolysis activity"/>
    <property type="evidence" value="ECO:0007669"/>
    <property type="project" value="InterPro"/>
</dbReference>
<dbReference type="PANTHER" id="PTHR43394:SF27">
    <property type="entry name" value="ATP-DEPENDENT TRANSLOCASE ABCB1-LIKE"/>
    <property type="match status" value="1"/>
</dbReference>
<dbReference type="PROSITE" id="PS50929">
    <property type="entry name" value="ABC_TM1F"/>
    <property type="match status" value="2"/>
</dbReference>
<dbReference type="FunFam" id="1.20.1560.10:FF:000018">
    <property type="entry name" value="ATP-binding cassette subfamily B member 11"/>
    <property type="match status" value="1"/>
</dbReference>
<feature type="transmembrane region" description="Helical" evidence="11">
    <location>
        <begin position="316"/>
        <end position="334"/>
    </location>
</feature>
<feature type="transmembrane region" description="Helical" evidence="11">
    <location>
        <begin position="82"/>
        <end position="111"/>
    </location>
</feature>
<dbReference type="Pfam" id="PF00664">
    <property type="entry name" value="ABC_membrane"/>
    <property type="match status" value="2"/>
</dbReference>
<comment type="caution">
    <text evidence="14">The sequence shown here is derived from an EMBL/GenBank/DDBJ whole genome shotgun (WGS) entry which is preliminary data.</text>
</comment>
<dbReference type="InterPro" id="IPR011527">
    <property type="entry name" value="ABC1_TM_dom"/>
</dbReference>
<feature type="domain" description="ABC transmembrane type-1" evidence="13">
    <location>
        <begin position="733"/>
        <end position="1023"/>
    </location>
</feature>
<comment type="subcellular location">
    <subcellularLocation>
        <location evidence="1">Membrane</location>
        <topology evidence="1">Multi-pass membrane protein</topology>
    </subcellularLocation>
</comment>
<keyword evidence="5" id="KW-0677">Repeat</keyword>
<dbReference type="PANTHER" id="PTHR43394">
    <property type="entry name" value="ATP-DEPENDENT PERMEASE MDL1, MITOCHONDRIAL"/>
    <property type="match status" value="1"/>
</dbReference>
<dbReference type="FunFam" id="3.40.50.300:FF:000916">
    <property type="entry name" value="ABC transporter B family member 9"/>
    <property type="match status" value="1"/>
</dbReference>
<evidence type="ECO:0000256" key="1">
    <source>
        <dbReference type="ARBA" id="ARBA00004141"/>
    </source>
</evidence>
<dbReference type="CDD" id="cd18577">
    <property type="entry name" value="ABC_6TM_Pgp_ABCB1_D1_like"/>
    <property type="match status" value="1"/>
</dbReference>
<evidence type="ECO:0000313" key="15">
    <source>
        <dbReference type="Proteomes" id="UP001209540"/>
    </source>
</evidence>
<evidence type="ECO:0000259" key="12">
    <source>
        <dbReference type="PROSITE" id="PS50893"/>
    </source>
</evidence>
<dbReference type="SMART" id="SM00382">
    <property type="entry name" value="AAA"/>
    <property type="match status" value="2"/>
</dbReference>
<reference evidence="14" key="2">
    <citation type="submission" date="2023-02" db="EMBL/GenBank/DDBJ databases">
        <authorList>
            <consortium name="DOE Joint Genome Institute"/>
            <person name="Mondo S.J."/>
            <person name="Chang Y."/>
            <person name="Wang Y."/>
            <person name="Ahrendt S."/>
            <person name="Andreopoulos W."/>
            <person name="Barry K."/>
            <person name="Beard J."/>
            <person name="Benny G.L."/>
            <person name="Blankenship S."/>
            <person name="Bonito G."/>
            <person name="Cuomo C."/>
            <person name="Desiro A."/>
            <person name="Gervers K.A."/>
            <person name="Hundley H."/>
            <person name="Kuo A."/>
            <person name="LaButti K."/>
            <person name="Lang B.F."/>
            <person name="Lipzen A."/>
            <person name="O'Donnell K."/>
            <person name="Pangilinan J."/>
            <person name="Reynolds N."/>
            <person name="Sandor L."/>
            <person name="Smith M.W."/>
            <person name="Tsang A."/>
            <person name="Grigoriev I.V."/>
            <person name="Stajich J.E."/>
            <person name="Spatafora J.W."/>
        </authorList>
    </citation>
    <scope>NUCLEOTIDE SEQUENCE</scope>
    <source>
        <strain evidence="14">RSA 2281</strain>
    </source>
</reference>
<dbReference type="InterPro" id="IPR003593">
    <property type="entry name" value="AAA+_ATPase"/>
</dbReference>
<dbReference type="InterPro" id="IPR036640">
    <property type="entry name" value="ABC1_TM_sf"/>
</dbReference>
<dbReference type="GO" id="GO:0015421">
    <property type="term" value="F:ABC-type oligopeptide transporter activity"/>
    <property type="evidence" value="ECO:0007669"/>
    <property type="project" value="TreeGrafter"/>
</dbReference>
<dbReference type="PROSITE" id="PS00211">
    <property type="entry name" value="ABC_TRANSPORTER_1"/>
    <property type="match status" value="2"/>
</dbReference>
<feature type="transmembrane region" description="Helical" evidence="11">
    <location>
        <begin position="997"/>
        <end position="1018"/>
    </location>
</feature>
<evidence type="ECO:0000256" key="5">
    <source>
        <dbReference type="ARBA" id="ARBA00022737"/>
    </source>
</evidence>
<evidence type="ECO:0000256" key="6">
    <source>
        <dbReference type="ARBA" id="ARBA00022741"/>
    </source>
</evidence>
<feature type="region of interest" description="Disordered" evidence="10">
    <location>
        <begin position="1"/>
        <end position="22"/>
    </location>
</feature>
<evidence type="ECO:0000256" key="8">
    <source>
        <dbReference type="ARBA" id="ARBA00022989"/>
    </source>
</evidence>
<dbReference type="InterPro" id="IPR003439">
    <property type="entry name" value="ABC_transporter-like_ATP-bd"/>
</dbReference>
<feature type="transmembrane region" description="Helical" evidence="11">
    <location>
        <begin position="958"/>
        <end position="977"/>
    </location>
</feature>
<feature type="transmembrane region" description="Helical" evidence="11">
    <location>
        <begin position="206"/>
        <end position="225"/>
    </location>
</feature>
<dbReference type="FunFam" id="3.40.50.300:FF:000205">
    <property type="entry name" value="ABC transporter B family member 4"/>
    <property type="match status" value="1"/>
</dbReference>
<feature type="domain" description="ABC transmembrane type-1" evidence="13">
    <location>
        <begin position="86"/>
        <end position="373"/>
    </location>
</feature>
<gene>
    <name evidence="14" type="ORF">BDA99DRAFT_430502</name>
</gene>
<feature type="transmembrane region" description="Helical" evidence="11">
    <location>
        <begin position="780"/>
        <end position="800"/>
    </location>
</feature>
<feature type="compositionally biased region" description="Acidic residues" evidence="10">
    <location>
        <begin position="651"/>
        <end position="662"/>
    </location>
</feature>
<evidence type="ECO:0000256" key="2">
    <source>
        <dbReference type="ARBA" id="ARBA00007577"/>
    </source>
</evidence>
<evidence type="ECO:0000313" key="14">
    <source>
        <dbReference type="EMBL" id="KAI9276723.1"/>
    </source>
</evidence>
<feature type="domain" description="ABC transporter" evidence="12">
    <location>
        <begin position="408"/>
        <end position="645"/>
    </location>
</feature>
<protein>
    <submittedName>
        <fullName evidence="14">P-loop containing nucleoside triphosphate hydrolase protein</fullName>
    </submittedName>
</protein>
<dbReference type="GO" id="GO:0005524">
    <property type="term" value="F:ATP binding"/>
    <property type="evidence" value="ECO:0007669"/>
    <property type="project" value="UniProtKB-KW"/>
</dbReference>
<dbReference type="InterPro" id="IPR027417">
    <property type="entry name" value="P-loop_NTPase"/>
</dbReference>
<dbReference type="CDD" id="cd18578">
    <property type="entry name" value="ABC_6TM_Pgp_ABCB1_D2_like"/>
    <property type="match status" value="1"/>
</dbReference>